<evidence type="ECO:0008006" key="6">
    <source>
        <dbReference type="Google" id="ProtNLM"/>
    </source>
</evidence>
<feature type="transmembrane region" description="Helical" evidence="3">
    <location>
        <begin position="12"/>
        <end position="32"/>
    </location>
</feature>
<organism evidence="4 5">
    <name type="scientific">Cylicocyclus nassatus</name>
    <name type="common">Nematode worm</name>
    <dbReference type="NCBI Taxonomy" id="53992"/>
    <lineage>
        <taxon>Eukaryota</taxon>
        <taxon>Metazoa</taxon>
        <taxon>Ecdysozoa</taxon>
        <taxon>Nematoda</taxon>
        <taxon>Chromadorea</taxon>
        <taxon>Rhabditida</taxon>
        <taxon>Rhabditina</taxon>
        <taxon>Rhabditomorpha</taxon>
        <taxon>Strongyloidea</taxon>
        <taxon>Strongylidae</taxon>
        <taxon>Cylicocyclus</taxon>
    </lineage>
</organism>
<dbReference type="EMBL" id="CATQJL010000326">
    <property type="protein sequence ID" value="CAJ0609920.1"/>
    <property type="molecule type" value="Genomic_DNA"/>
</dbReference>
<feature type="compositionally biased region" description="Polar residues" evidence="2">
    <location>
        <begin position="307"/>
        <end position="321"/>
    </location>
</feature>
<keyword evidence="1" id="KW-0677">Repeat</keyword>
<feature type="region of interest" description="Disordered" evidence="2">
    <location>
        <begin position="124"/>
        <end position="402"/>
    </location>
</feature>
<keyword evidence="5" id="KW-1185">Reference proteome</keyword>
<feature type="compositionally biased region" description="Polar residues" evidence="2">
    <location>
        <begin position="362"/>
        <end position="374"/>
    </location>
</feature>
<gene>
    <name evidence="4" type="ORF">CYNAS_LOCUS21903</name>
</gene>
<dbReference type="AlphaFoldDB" id="A0AA36MH46"/>
<protein>
    <recommendedName>
        <fullName evidence="6">Nematode cuticle collagen N-terminal domain-containing protein</fullName>
    </recommendedName>
</protein>
<evidence type="ECO:0000313" key="4">
    <source>
        <dbReference type="EMBL" id="CAJ0609920.1"/>
    </source>
</evidence>
<comment type="caution">
    <text evidence="4">The sequence shown here is derived from an EMBL/GenBank/DDBJ whole genome shotgun (WGS) entry which is preliminary data.</text>
</comment>
<name>A0AA36MH46_CYLNA</name>
<evidence type="ECO:0000256" key="3">
    <source>
        <dbReference type="SAM" id="Phobius"/>
    </source>
</evidence>
<feature type="compositionally biased region" description="Basic and acidic residues" evidence="2">
    <location>
        <begin position="381"/>
        <end position="390"/>
    </location>
</feature>
<keyword evidence="3" id="KW-1133">Transmembrane helix</keyword>
<reference evidence="4" key="1">
    <citation type="submission" date="2023-07" db="EMBL/GenBank/DDBJ databases">
        <authorList>
            <consortium name="CYATHOMIX"/>
        </authorList>
    </citation>
    <scope>NUCLEOTIDE SEQUENCE</scope>
    <source>
        <strain evidence="4">N/A</strain>
    </source>
</reference>
<feature type="compositionally biased region" description="Low complexity" evidence="2">
    <location>
        <begin position="171"/>
        <end position="182"/>
    </location>
</feature>
<dbReference type="InterPro" id="IPR008160">
    <property type="entry name" value="Collagen"/>
</dbReference>
<dbReference type="Proteomes" id="UP001176961">
    <property type="component" value="Unassembled WGS sequence"/>
</dbReference>
<sequence>MTPAQDDAVTQFASRIATAISLLVIVSCSLLYTVTIVGIETFASQYEEMIRTFEETHQITYDDLKSLGVERIRRDAYYSTPRKSQLEYGVEGTYARPHRKRPSPYDSPRICDCMVIQCPRGPRGPPGINGLPAEDGVPGEPGRPGIDGILLGEEMICPPCPQGPRGEDGPQGEQGEQGKPGVPGIPGQDGTNEPGPPGPPGNRGQTGRPGKKGIPGEPGQDAVQLIGVPGPKGERGPPGFPGARGDPGTNGIPAPPGPEGPAGSIGDVGDQGDYGLRGPPGRRGPPGEDGGYCQCPPRDGSGLASRPGTQSLSPTWEQYQKPSKYVRPISEESPAPPPAPQYGRKSRPQSADDEFAYRRTHPQLSDQKVQTWRSPNAPMVDYRDSAESSRKRTGVRRIADKKTEKVKNAIDFELRVK</sequence>
<dbReference type="Pfam" id="PF01391">
    <property type="entry name" value="Collagen"/>
    <property type="match status" value="2"/>
</dbReference>
<accession>A0AA36MH46</accession>
<evidence type="ECO:0000256" key="2">
    <source>
        <dbReference type="SAM" id="MobiDB-lite"/>
    </source>
</evidence>
<dbReference type="PANTHER" id="PTHR24637:SF380">
    <property type="entry name" value="COL_CUTICLE_N DOMAIN-CONTAINING PROTEIN"/>
    <property type="match status" value="1"/>
</dbReference>
<proteinExistence type="predicted"/>
<evidence type="ECO:0000313" key="5">
    <source>
        <dbReference type="Proteomes" id="UP001176961"/>
    </source>
</evidence>
<keyword evidence="3" id="KW-0812">Transmembrane</keyword>
<evidence type="ECO:0000256" key="1">
    <source>
        <dbReference type="ARBA" id="ARBA00022737"/>
    </source>
</evidence>
<keyword evidence="3" id="KW-0472">Membrane</keyword>
<dbReference type="PANTHER" id="PTHR24637">
    <property type="entry name" value="COLLAGEN"/>
    <property type="match status" value="1"/>
</dbReference>